<dbReference type="AlphaFoldDB" id="A0A371GP46"/>
<comment type="caution">
    <text evidence="1">The sequence shown here is derived from an EMBL/GenBank/DDBJ whole genome shotgun (WGS) entry which is preliminary data.</text>
</comment>
<proteinExistence type="predicted"/>
<keyword evidence="2" id="KW-1185">Reference proteome</keyword>
<gene>
    <name evidence="1" type="ORF">CR513_25550</name>
</gene>
<feature type="non-terminal residue" evidence="1">
    <location>
        <position position="1"/>
    </location>
</feature>
<evidence type="ECO:0000313" key="1">
    <source>
        <dbReference type="EMBL" id="RDX92338.1"/>
    </source>
</evidence>
<sequence length="273" mass="32161">MKEREKERYYNNKQYEGLDPLLFWREREVQLKRIQPLDYMMVPTLSCVPLFFKNTLVKKFTQYTSFFVDSFFQQNVLYMARCETTDILCSHALKVFETNDVKVVLKKYILKRWTKEGRGGIIHDIRGKEVEEDPRLSSTRRYQQLASKMINIDVVCKKIKELRLHTQSVDKHNGYAPTLVVDDGTQPKGFKQQHHIKRIMIQESVNHASFDDEDGSTLEDMSFGRRLWMRLGSLDTSKGLWMLALDVRSFAHSFGRTHLWTRLSSLDVRINGL</sequence>
<dbReference type="EMBL" id="QJKJ01004889">
    <property type="protein sequence ID" value="RDX92338.1"/>
    <property type="molecule type" value="Genomic_DNA"/>
</dbReference>
<evidence type="ECO:0000313" key="2">
    <source>
        <dbReference type="Proteomes" id="UP000257109"/>
    </source>
</evidence>
<dbReference type="OrthoDB" id="1672286at2759"/>
<dbReference type="Proteomes" id="UP000257109">
    <property type="component" value="Unassembled WGS sequence"/>
</dbReference>
<organism evidence="1 2">
    <name type="scientific">Mucuna pruriens</name>
    <name type="common">Velvet bean</name>
    <name type="synonym">Dolichos pruriens</name>
    <dbReference type="NCBI Taxonomy" id="157652"/>
    <lineage>
        <taxon>Eukaryota</taxon>
        <taxon>Viridiplantae</taxon>
        <taxon>Streptophyta</taxon>
        <taxon>Embryophyta</taxon>
        <taxon>Tracheophyta</taxon>
        <taxon>Spermatophyta</taxon>
        <taxon>Magnoliopsida</taxon>
        <taxon>eudicotyledons</taxon>
        <taxon>Gunneridae</taxon>
        <taxon>Pentapetalae</taxon>
        <taxon>rosids</taxon>
        <taxon>fabids</taxon>
        <taxon>Fabales</taxon>
        <taxon>Fabaceae</taxon>
        <taxon>Papilionoideae</taxon>
        <taxon>50 kb inversion clade</taxon>
        <taxon>NPAAA clade</taxon>
        <taxon>indigoferoid/millettioid clade</taxon>
        <taxon>Phaseoleae</taxon>
        <taxon>Mucuna</taxon>
    </lineage>
</organism>
<reference evidence="1" key="1">
    <citation type="submission" date="2018-05" db="EMBL/GenBank/DDBJ databases">
        <title>Draft genome of Mucuna pruriens seed.</title>
        <authorList>
            <person name="Nnadi N.E."/>
            <person name="Vos R."/>
            <person name="Hasami M.H."/>
            <person name="Devisetty U.K."/>
            <person name="Aguiy J.C."/>
        </authorList>
    </citation>
    <scope>NUCLEOTIDE SEQUENCE [LARGE SCALE GENOMIC DNA]</scope>
    <source>
        <strain evidence="1">JCA_2017</strain>
    </source>
</reference>
<protein>
    <submittedName>
        <fullName evidence="1">Uncharacterized protein</fullName>
    </submittedName>
</protein>
<name>A0A371GP46_MUCPR</name>
<accession>A0A371GP46</accession>